<organism evidence="1">
    <name type="scientific">viral metagenome</name>
    <dbReference type="NCBI Taxonomy" id="1070528"/>
    <lineage>
        <taxon>unclassified sequences</taxon>
        <taxon>metagenomes</taxon>
        <taxon>organismal metagenomes</taxon>
    </lineage>
</organism>
<reference evidence="1" key="1">
    <citation type="journal article" date="2020" name="Nature">
        <title>Giant virus diversity and host interactions through global metagenomics.</title>
        <authorList>
            <person name="Schulz F."/>
            <person name="Roux S."/>
            <person name="Paez-Espino D."/>
            <person name="Jungbluth S."/>
            <person name="Walsh D.A."/>
            <person name="Denef V.J."/>
            <person name="McMahon K.D."/>
            <person name="Konstantinidis K.T."/>
            <person name="Eloe-Fadrosh E.A."/>
            <person name="Kyrpides N.C."/>
            <person name="Woyke T."/>
        </authorList>
    </citation>
    <scope>NUCLEOTIDE SEQUENCE</scope>
    <source>
        <strain evidence="1">GVMAG-M-3300020185-33</strain>
    </source>
</reference>
<proteinExistence type="predicted"/>
<dbReference type="InterPro" id="IPR043918">
    <property type="entry name" value="DUF5760"/>
</dbReference>
<evidence type="ECO:0000313" key="1">
    <source>
        <dbReference type="EMBL" id="QHS98988.1"/>
    </source>
</evidence>
<dbReference type="Pfam" id="PF19064">
    <property type="entry name" value="DUF5760"/>
    <property type="match status" value="1"/>
</dbReference>
<dbReference type="EMBL" id="MN739334">
    <property type="protein sequence ID" value="QHS98988.1"/>
    <property type="molecule type" value="Genomic_DNA"/>
</dbReference>
<sequence>MDFTESIREWVSADNKIKKYQEEIKKERNIRAALTTSILDKAEESHMEHAVIEITDGKLKFQNTRVTSPLTFKFLEDCLNECIGSEDQVKQIVKYIKSKRQVKFIPDIKRTYTQRT</sequence>
<protein>
    <submittedName>
        <fullName evidence="1">Uncharacterized protein</fullName>
    </submittedName>
</protein>
<name>A0A6C0C5R5_9ZZZZ</name>
<dbReference type="AlphaFoldDB" id="A0A6C0C5R5"/>
<accession>A0A6C0C5R5</accession>